<gene>
    <name evidence="1" type="ORF">HGA06_07255</name>
</gene>
<evidence type="ECO:0000313" key="1">
    <source>
        <dbReference type="EMBL" id="NKY13964.1"/>
    </source>
</evidence>
<evidence type="ECO:0000313" key="2">
    <source>
        <dbReference type="Proteomes" id="UP000570003"/>
    </source>
</evidence>
<protein>
    <submittedName>
        <fullName evidence="1">DUF1036 domain-containing protein</fullName>
    </submittedName>
</protein>
<name>A0AA44DCJ1_STRE0</name>
<dbReference type="EMBL" id="JAAXOU010000048">
    <property type="protein sequence ID" value="NKY13964.1"/>
    <property type="molecule type" value="Genomic_DNA"/>
</dbReference>
<reference evidence="1 2" key="1">
    <citation type="submission" date="2020-04" db="EMBL/GenBank/DDBJ databases">
        <title>MicrobeNet Type strains.</title>
        <authorList>
            <person name="Nicholson A.C."/>
        </authorList>
    </citation>
    <scope>NUCLEOTIDE SEQUENCE [LARGE SCALE GENOMIC DNA]</scope>
    <source>
        <strain evidence="1 2">DSM 40738</strain>
    </source>
</reference>
<dbReference type="RefSeq" id="WP_168438201.1">
    <property type="nucleotide sequence ID" value="NZ_JAAXOU010000048.1"/>
</dbReference>
<proteinExistence type="predicted"/>
<keyword evidence="2" id="KW-1185">Reference proteome</keyword>
<sequence length="115" mass="13028">MLQYLNSCPFMVSVAIMRHTPNCPDGGDWTKEGWWNIPPGGSAIAYDGDLGAVYPWWCDYVMGGGVVWPGSGIYRYLTLRRFRWCEWTSSSDAFQANMYLFNVDGAADQTWNIVP</sequence>
<dbReference type="Proteomes" id="UP000570003">
    <property type="component" value="Unassembled WGS sequence"/>
</dbReference>
<dbReference type="AlphaFoldDB" id="A0AA44DCJ1"/>
<organism evidence="1 2">
    <name type="scientific">Streptomyces somaliensis (strain ATCC 33201 / DSM 40738 / JCM 12659 / KCTC 9044 / NCTC 11332 / NRRL B-12077 / IP 733)</name>
    <dbReference type="NCBI Taxonomy" id="1134445"/>
    <lineage>
        <taxon>Bacteria</taxon>
        <taxon>Bacillati</taxon>
        <taxon>Actinomycetota</taxon>
        <taxon>Actinomycetes</taxon>
        <taxon>Kitasatosporales</taxon>
        <taxon>Streptomycetaceae</taxon>
        <taxon>Streptomyces</taxon>
    </lineage>
</organism>
<comment type="caution">
    <text evidence="1">The sequence shown here is derived from an EMBL/GenBank/DDBJ whole genome shotgun (WGS) entry which is preliminary data.</text>
</comment>
<accession>A0AA44DCJ1</accession>